<dbReference type="InterPro" id="IPR032816">
    <property type="entry name" value="VTT_dom"/>
</dbReference>
<organism evidence="8 9">
    <name type="scientific">Calditerrivibrio nitroreducens (strain DSM 19672 / NBRC 101217 / Yu37-1)</name>
    <dbReference type="NCBI Taxonomy" id="768670"/>
    <lineage>
        <taxon>Bacteria</taxon>
        <taxon>Pseudomonadati</taxon>
        <taxon>Deferribacterota</taxon>
        <taxon>Deferribacteres</taxon>
        <taxon>Deferribacterales</taxon>
        <taxon>Calditerrivibrionaceae</taxon>
    </lineage>
</organism>
<keyword evidence="9" id="KW-1185">Reference proteome</keyword>
<reference key="1">
    <citation type="submission" date="2010-11" db="EMBL/GenBank/DDBJ databases">
        <title>The complete genome of chromosome of Calditerrivibrio nitroreducens DSM 19672.</title>
        <authorList>
            <consortium name="US DOE Joint Genome Institute (JGI-PGF)"/>
            <person name="Lucas S."/>
            <person name="Copeland A."/>
            <person name="Lapidus A."/>
            <person name="Bruce D."/>
            <person name="Goodwin L."/>
            <person name="Pitluck S."/>
            <person name="Kyrpides N."/>
            <person name="Mavromatis K."/>
            <person name="Ivanova N."/>
            <person name="Mikhailova N."/>
            <person name="Zeytun A."/>
            <person name="Brettin T."/>
            <person name="Detter J.C."/>
            <person name="Tapia R."/>
            <person name="Han C."/>
            <person name="Land M."/>
            <person name="Hauser L."/>
            <person name="Markowitz V."/>
            <person name="Cheng J.-F."/>
            <person name="Hugenholtz P."/>
            <person name="Woyke T."/>
            <person name="Wu D."/>
            <person name="Spring S."/>
            <person name="Schroeder M."/>
            <person name="Brambilla E."/>
            <person name="Klenk H.-P."/>
            <person name="Eisen J.A."/>
        </authorList>
    </citation>
    <scope>NUCLEOTIDE SEQUENCE [LARGE SCALE GENOMIC DNA]</scope>
    <source>
        <strain>DSM 19672</strain>
    </source>
</reference>
<dbReference type="RefSeq" id="WP_013450409.1">
    <property type="nucleotide sequence ID" value="NC_014758.1"/>
</dbReference>
<name>E4TJN0_CALNY</name>
<feature type="transmembrane region" description="Helical" evidence="6">
    <location>
        <begin position="172"/>
        <end position="193"/>
    </location>
</feature>
<dbReference type="Pfam" id="PF09335">
    <property type="entry name" value="VTT_dom"/>
    <property type="match status" value="1"/>
</dbReference>
<keyword evidence="2" id="KW-1003">Cell membrane</keyword>
<evidence type="ECO:0000256" key="2">
    <source>
        <dbReference type="ARBA" id="ARBA00022475"/>
    </source>
</evidence>
<accession>E4TJN0</accession>
<feature type="domain" description="VTT" evidence="7">
    <location>
        <begin position="34"/>
        <end position="160"/>
    </location>
</feature>
<reference evidence="8 9" key="2">
    <citation type="journal article" date="2011" name="Stand. Genomic Sci.">
        <title>Complete genome sequence of Calditerrivibrio nitroreducens type strain (Yu37-1).</title>
        <authorList>
            <person name="Pitluck S."/>
            <person name="Sikorski J."/>
            <person name="Zeytun A."/>
            <person name="Lapidus A."/>
            <person name="Nolan M."/>
            <person name="Lucas S."/>
            <person name="Hammon N."/>
            <person name="Deshpande S."/>
            <person name="Cheng J.F."/>
            <person name="Tapia R."/>
            <person name="Han C."/>
            <person name="Goodwin L."/>
            <person name="Liolios K."/>
            <person name="Pagani I."/>
            <person name="Ivanova N."/>
            <person name="Mavromatis K."/>
            <person name="Pati A."/>
            <person name="Chen A."/>
            <person name="Palaniappan K."/>
            <person name="Hauser L."/>
            <person name="Chang Y.J."/>
            <person name="Jeffries C.D."/>
            <person name="Detter J.C."/>
            <person name="Brambilla E."/>
            <person name="Djao O.D."/>
            <person name="Rohde M."/>
            <person name="Spring S."/>
            <person name="Goker M."/>
            <person name="Woyke T."/>
            <person name="Bristow J."/>
            <person name="Eisen J.A."/>
            <person name="Markowitz V."/>
            <person name="Hugenholtz P."/>
            <person name="Kyrpides N.C."/>
            <person name="Klenk H.P."/>
            <person name="Land M."/>
        </authorList>
    </citation>
    <scope>NUCLEOTIDE SEQUENCE [LARGE SCALE GENOMIC DNA]</scope>
    <source>
        <strain evidence="9">DSM 19672 / NBRC 101217 / Yu37-1</strain>
    </source>
</reference>
<gene>
    <name evidence="8" type="ordered locus">Calni_0279</name>
</gene>
<dbReference type="OrthoDB" id="9813426at2"/>
<evidence type="ECO:0000256" key="5">
    <source>
        <dbReference type="ARBA" id="ARBA00023136"/>
    </source>
</evidence>
<feature type="transmembrane region" description="Helical" evidence="6">
    <location>
        <begin position="16"/>
        <end position="34"/>
    </location>
</feature>
<evidence type="ECO:0000259" key="7">
    <source>
        <dbReference type="Pfam" id="PF09335"/>
    </source>
</evidence>
<evidence type="ECO:0000256" key="4">
    <source>
        <dbReference type="ARBA" id="ARBA00022989"/>
    </source>
</evidence>
<evidence type="ECO:0000256" key="3">
    <source>
        <dbReference type="ARBA" id="ARBA00022692"/>
    </source>
</evidence>
<keyword evidence="5 6" id="KW-0472">Membrane</keyword>
<dbReference type="eggNOG" id="COG0586">
    <property type="taxonomic scope" value="Bacteria"/>
</dbReference>
<dbReference type="KEGG" id="cni:Calni_0279"/>
<dbReference type="PANTHER" id="PTHR42709:SF6">
    <property type="entry name" value="UNDECAPRENYL PHOSPHATE TRANSPORTER A"/>
    <property type="match status" value="1"/>
</dbReference>
<keyword evidence="4 6" id="KW-1133">Transmembrane helix</keyword>
<evidence type="ECO:0000256" key="1">
    <source>
        <dbReference type="ARBA" id="ARBA00004651"/>
    </source>
</evidence>
<proteinExistence type="predicted"/>
<evidence type="ECO:0000313" key="8">
    <source>
        <dbReference type="EMBL" id="ADR18192.1"/>
    </source>
</evidence>
<protein>
    <submittedName>
        <fullName evidence="8">SNARE associated Golgi protein-related protein</fullName>
    </submittedName>
</protein>
<dbReference type="InterPro" id="IPR051311">
    <property type="entry name" value="DedA_domain"/>
</dbReference>
<dbReference type="GO" id="GO:0005886">
    <property type="term" value="C:plasma membrane"/>
    <property type="evidence" value="ECO:0007669"/>
    <property type="project" value="UniProtKB-SubCell"/>
</dbReference>
<feature type="transmembrane region" description="Helical" evidence="6">
    <location>
        <begin position="54"/>
        <end position="76"/>
    </location>
</feature>
<dbReference type="AlphaFoldDB" id="E4TJN0"/>
<comment type="subcellular location">
    <subcellularLocation>
        <location evidence="1">Cell membrane</location>
        <topology evidence="1">Multi-pass membrane protein</topology>
    </subcellularLocation>
</comment>
<evidence type="ECO:0000256" key="6">
    <source>
        <dbReference type="SAM" id="Phobius"/>
    </source>
</evidence>
<dbReference type="Proteomes" id="UP000007039">
    <property type="component" value="Chromosome"/>
</dbReference>
<dbReference type="EMBL" id="CP002347">
    <property type="protein sequence ID" value="ADR18192.1"/>
    <property type="molecule type" value="Genomic_DNA"/>
</dbReference>
<dbReference type="PANTHER" id="PTHR42709">
    <property type="entry name" value="ALKALINE PHOSPHATASE LIKE PROTEIN"/>
    <property type="match status" value="1"/>
</dbReference>
<keyword evidence="3 6" id="KW-0812">Transmembrane</keyword>
<dbReference type="HOGENOM" id="CLU_044208_1_1_0"/>
<dbReference type="STRING" id="768670.Calni_0279"/>
<sequence precursor="true">MIQQIASFVVNMIDKTGYFGIAFFMLIESSFIPFPSEVVVPPAGYLVSQGKMNMYLVVLSSLIGSVVGGLVNYYLAVRFGRPFILRYGKYFFLGESKFQKVEKFFKNHGEITTFVGRLLPGIRQYISFPAGLARMNLFRFCLFTALGAGIWSIVLAYTGYFVGTNLDMIKEHINKITIVILPTLVVLVIVYIFTYKKYLRWRNYDKKD</sequence>
<feature type="transmembrane region" description="Helical" evidence="6">
    <location>
        <begin position="137"/>
        <end position="160"/>
    </location>
</feature>
<evidence type="ECO:0000313" key="9">
    <source>
        <dbReference type="Proteomes" id="UP000007039"/>
    </source>
</evidence>